<dbReference type="Proteomes" id="UP000315200">
    <property type="component" value="Unassembled WGS sequence"/>
</dbReference>
<comment type="caution">
    <text evidence="1">The sequence shown here is derived from an EMBL/GenBank/DDBJ whole genome shotgun (WGS) entry which is preliminary data.</text>
</comment>
<evidence type="ECO:0000313" key="2">
    <source>
        <dbReference type="Proteomes" id="UP000315200"/>
    </source>
</evidence>
<organism evidence="1 2">
    <name type="scientific">Enterocloster clostridioformis</name>
    <dbReference type="NCBI Taxonomy" id="1531"/>
    <lineage>
        <taxon>Bacteria</taxon>
        <taxon>Bacillati</taxon>
        <taxon>Bacillota</taxon>
        <taxon>Clostridia</taxon>
        <taxon>Lachnospirales</taxon>
        <taxon>Lachnospiraceae</taxon>
        <taxon>Enterocloster</taxon>
    </lineage>
</organism>
<accession>A0A829WF05</accession>
<dbReference type="EMBL" id="BJLB01000001">
    <property type="protein sequence ID" value="GEA38524.1"/>
    <property type="molecule type" value="Genomic_DNA"/>
</dbReference>
<proteinExistence type="predicted"/>
<reference evidence="1 2" key="1">
    <citation type="submission" date="2019-06" db="EMBL/GenBank/DDBJ databases">
        <title>Draft genome sequence of [Clostridium] clostridioforme NBRC 113352.</title>
        <authorList>
            <person name="Miura T."/>
            <person name="Furukawa M."/>
            <person name="Shimamura M."/>
            <person name="Ohyama Y."/>
            <person name="Yamazoe A."/>
            <person name="Kawasaki H."/>
        </authorList>
    </citation>
    <scope>NUCLEOTIDE SEQUENCE [LARGE SCALE GENOMIC DNA]</scope>
    <source>
        <strain evidence="1 2">NBRC 113352</strain>
    </source>
</reference>
<name>A0A829WF05_9FIRM</name>
<dbReference type="GeneID" id="97209339"/>
<dbReference type="AlphaFoldDB" id="A0A829WF05"/>
<evidence type="ECO:0000313" key="1">
    <source>
        <dbReference type="EMBL" id="GEA38524.1"/>
    </source>
</evidence>
<gene>
    <name evidence="1" type="ORF">Ccl03g_42370</name>
</gene>
<dbReference type="RefSeq" id="WP_074926278.1">
    <property type="nucleotide sequence ID" value="NZ_AP031445.1"/>
</dbReference>
<sequence>MKSKTEFYKAFFEAIEKKGFSIRPPSSPDYVADLYYRDKPIAFYGKQDAIIKNPFVEVDEKLIDRLQSIARTTAIGCGICSDKPFDDSLAAKEQGGVVKINEQNGVVLACKHHPIFDYVLSTYRKDAEHGDVAIQRQYFYNKEAAFENFALRSGLVDEKKLFSETELKILHAGLVKMRTVDNDLDAEDLNSVAALIDRIEDIVPELCKKERAFDFTKLFSQIENVLER</sequence>
<protein>
    <submittedName>
        <fullName evidence="1">Uncharacterized protein</fullName>
    </submittedName>
</protein>